<gene>
    <name evidence="23" type="ORF">NHX12_014477</name>
</gene>
<dbReference type="InterPro" id="IPR036250">
    <property type="entry name" value="AcylCo_DH-like_C"/>
</dbReference>
<evidence type="ECO:0000259" key="20">
    <source>
        <dbReference type="Pfam" id="PF01756"/>
    </source>
</evidence>
<feature type="binding site" evidence="19">
    <location>
        <position position="179"/>
    </location>
    <ligand>
        <name>FAD</name>
        <dbReference type="ChEBI" id="CHEBI:57692"/>
    </ligand>
</feature>
<reference evidence="23" key="1">
    <citation type="submission" date="2022-07" db="EMBL/GenBank/DDBJ databases">
        <title>Chromosome-level genome of Muraenolepis orangiensis.</title>
        <authorList>
            <person name="Kim J."/>
        </authorList>
    </citation>
    <scope>NUCLEOTIDE SEQUENCE</scope>
    <source>
        <strain evidence="23">KU_S4_2022</strain>
        <tissue evidence="23">Muscle</tissue>
    </source>
</reference>
<dbReference type="InterPro" id="IPR046373">
    <property type="entry name" value="Acyl-CoA_Oxase/DH_mid-dom_sf"/>
</dbReference>
<evidence type="ECO:0000259" key="22">
    <source>
        <dbReference type="Pfam" id="PF22924"/>
    </source>
</evidence>
<dbReference type="Gene3D" id="1.20.140.10">
    <property type="entry name" value="Butyryl-CoA Dehydrogenase, subunit A, domain 3"/>
    <property type="match status" value="2"/>
</dbReference>
<evidence type="ECO:0000313" key="23">
    <source>
        <dbReference type="EMBL" id="KAJ3585758.1"/>
    </source>
</evidence>
<feature type="binding site" evidence="19">
    <location>
        <position position="140"/>
    </location>
    <ligand>
        <name>FAD</name>
        <dbReference type="ChEBI" id="CHEBI:57692"/>
    </ligand>
</feature>
<evidence type="ECO:0000256" key="17">
    <source>
        <dbReference type="PIRNR" id="PIRNR000168"/>
    </source>
</evidence>
<dbReference type="InterPro" id="IPR034171">
    <property type="entry name" value="ACO"/>
</dbReference>
<evidence type="ECO:0000256" key="13">
    <source>
        <dbReference type="ARBA" id="ARBA00036893"/>
    </source>
</evidence>
<feature type="domain" description="Acyl-CoA oxidase C-alpha1" evidence="22">
    <location>
        <begin position="283"/>
        <end position="447"/>
    </location>
</feature>
<accession>A0A9Q0DC19</accession>
<comment type="function">
    <text evidence="16">Oxidizes the CoA-esters of 2-methyl-branched fatty acids.</text>
</comment>
<evidence type="ECO:0000256" key="5">
    <source>
        <dbReference type="ARBA" id="ARBA00022630"/>
    </source>
</evidence>
<evidence type="ECO:0000256" key="4">
    <source>
        <dbReference type="ARBA" id="ARBA00006288"/>
    </source>
</evidence>
<evidence type="ECO:0000256" key="11">
    <source>
        <dbReference type="ARBA" id="ARBA00036397"/>
    </source>
</evidence>
<organism evidence="23 24">
    <name type="scientific">Muraenolepis orangiensis</name>
    <name type="common">Patagonian moray cod</name>
    <dbReference type="NCBI Taxonomy" id="630683"/>
    <lineage>
        <taxon>Eukaryota</taxon>
        <taxon>Metazoa</taxon>
        <taxon>Chordata</taxon>
        <taxon>Craniata</taxon>
        <taxon>Vertebrata</taxon>
        <taxon>Euteleostomi</taxon>
        <taxon>Actinopterygii</taxon>
        <taxon>Neopterygii</taxon>
        <taxon>Teleostei</taxon>
        <taxon>Neoteleostei</taxon>
        <taxon>Acanthomorphata</taxon>
        <taxon>Zeiogadaria</taxon>
        <taxon>Gadariae</taxon>
        <taxon>Gadiformes</taxon>
        <taxon>Muraenolepidoidei</taxon>
        <taxon>Muraenolepididae</taxon>
        <taxon>Muraenolepis</taxon>
    </lineage>
</organism>
<evidence type="ECO:0000259" key="21">
    <source>
        <dbReference type="Pfam" id="PF02770"/>
    </source>
</evidence>
<evidence type="ECO:0000313" key="24">
    <source>
        <dbReference type="Proteomes" id="UP001148018"/>
    </source>
</evidence>
<dbReference type="EMBL" id="JANIIK010000118">
    <property type="protein sequence ID" value="KAJ3585758.1"/>
    <property type="molecule type" value="Genomic_DNA"/>
</dbReference>
<comment type="similarity">
    <text evidence="4 17">Belongs to the acyl-CoA oxidase family.</text>
</comment>
<dbReference type="AlphaFoldDB" id="A0A9Q0DC19"/>
<dbReference type="Pfam" id="PF02770">
    <property type="entry name" value="Acyl-CoA_dh_M"/>
    <property type="match status" value="1"/>
</dbReference>
<comment type="cofactor">
    <cofactor evidence="1">
        <name>FAD</name>
        <dbReference type="ChEBI" id="CHEBI:57692"/>
    </cofactor>
</comment>
<dbReference type="FunFam" id="2.40.110.10:FF:000005">
    <property type="entry name" value="Acyl-coenzyme A oxidase"/>
    <property type="match status" value="1"/>
</dbReference>
<evidence type="ECO:0000256" key="6">
    <source>
        <dbReference type="ARBA" id="ARBA00022827"/>
    </source>
</evidence>
<dbReference type="Pfam" id="PF22924">
    <property type="entry name" value="ACOX_C_alpha1"/>
    <property type="match status" value="1"/>
</dbReference>
<dbReference type="SUPFAM" id="SSF56645">
    <property type="entry name" value="Acyl-CoA dehydrogenase NM domain-like"/>
    <property type="match status" value="1"/>
</dbReference>
<dbReference type="GO" id="GO:0005504">
    <property type="term" value="F:fatty acid binding"/>
    <property type="evidence" value="ECO:0007669"/>
    <property type="project" value="InterPro"/>
</dbReference>
<comment type="subcellular location">
    <subcellularLocation>
        <location evidence="2">Peroxisome</location>
    </subcellularLocation>
</comment>
<comment type="catalytic activity">
    <reaction evidence="13">
        <text>hexadecanoyl-CoA + O2 = (2E)-hexadecenoyl-CoA + H2O2</text>
        <dbReference type="Rhea" id="RHEA:40167"/>
        <dbReference type="ChEBI" id="CHEBI:15379"/>
        <dbReference type="ChEBI" id="CHEBI:16240"/>
        <dbReference type="ChEBI" id="CHEBI:57379"/>
        <dbReference type="ChEBI" id="CHEBI:61526"/>
    </reaction>
    <physiologicalReaction direction="left-to-right" evidence="13">
        <dbReference type="Rhea" id="RHEA:40168"/>
    </physiologicalReaction>
</comment>
<keyword evidence="8" id="KW-0560">Oxidoreductase</keyword>
<dbReference type="Gene3D" id="2.40.110.10">
    <property type="entry name" value="Butyryl-CoA Dehydrogenase, subunit A, domain 2"/>
    <property type="match status" value="1"/>
</dbReference>
<evidence type="ECO:0000256" key="2">
    <source>
        <dbReference type="ARBA" id="ARBA00004275"/>
    </source>
</evidence>
<evidence type="ECO:0000256" key="14">
    <source>
        <dbReference type="ARBA" id="ARBA00048405"/>
    </source>
</evidence>
<sequence>MASSGQAKDLNGLVPDLPRGPLDMYRERASFNWKEMVVFVEGEENLEFKQHIFTTLENDPLFARQAGEDLSVEKKREITFRRVKQLFRYNFVDEERIMENPWKMVVFTDCLSMYDSSLLVKYSLSTGMFGATIFGCFSLTELSHGSNTRAMRTTATYDPSAQEFVVNSPDFEAAKFWVGNLGKTATHTIVFAQLYTPDGVCHGLHSFVVQVRDPKTLLPVPGVLVGDIGVKLGQNGLDNGFALFTDVRIPRENLLNKTGDVTPDGQYVTPFKDPNKRFGATLGALSGGRLFILKISTCNLRLAVTAAVRFSATRRQFGPTDTEEIPVLEYQMQQWRLVPYLAAVYVLNHFYNNLFLGFLELRMGQMTRDNSLRQDQLGRELHAISCAIKPLAAWTAQRGIQECREACGGHGYLAMNRLGDLRDDNDPNCTYEGDNNVLLQQTSNYLLPHLQAKKRGGGPIQSPLESINFLDDYDRILDSRFTATTMDQCMNPEVALVAYKWLVCFLLGESQGRLAQEKASGKEDFEARNNSQVYYCRSLALTYIEHMTLQSFCTMLSSKETPAGLRPVLTKLGALYGLWSLSNHMAILYQGGYFSGKNAAELVHTTILTLCSQLKDDSVALVDAVAPPDFILNSPIGKADGHLYKNMWSAVLQGKEVLQRPSWWQEFCSDKPQVGSLSAKL</sequence>
<dbReference type="PANTHER" id="PTHR10909">
    <property type="entry name" value="ELECTRON TRANSPORT OXIDOREDUCTASE"/>
    <property type="match status" value="1"/>
</dbReference>
<dbReference type="PIRSF" id="PIRSF000168">
    <property type="entry name" value="Acyl-CoA_oxidase"/>
    <property type="match status" value="1"/>
</dbReference>
<comment type="catalytic activity">
    <reaction evidence="12">
        <text>hexadecanedioyl-CoA + O2 = (2E)-hexadecenedioyl-CoA + H2O2</text>
        <dbReference type="Rhea" id="RHEA:40275"/>
        <dbReference type="ChEBI" id="CHEBI:15379"/>
        <dbReference type="ChEBI" id="CHEBI:16240"/>
        <dbReference type="ChEBI" id="CHEBI:77075"/>
        <dbReference type="ChEBI" id="CHEBI:77085"/>
    </reaction>
    <physiologicalReaction direction="left-to-right" evidence="12">
        <dbReference type="Rhea" id="RHEA:40276"/>
    </physiologicalReaction>
</comment>
<evidence type="ECO:0000256" key="10">
    <source>
        <dbReference type="ARBA" id="ARBA00023140"/>
    </source>
</evidence>
<dbReference type="Pfam" id="PF01756">
    <property type="entry name" value="ACOX"/>
    <property type="match status" value="1"/>
</dbReference>
<dbReference type="InterPro" id="IPR002655">
    <property type="entry name" value="Acyl-CoA_oxidase_C"/>
</dbReference>
<keyword evidence="9" id="KW-0443">Lipid metabolism</keyword>
<evidence type="ECO:0000256" key="15">
    <source>
        <dbReference type="ARBA" id="ARBA00053000"/>
    </source>
</evidence>
<comment type="pathway">
    <text evidence="3">Lipid metabolism; peroxisomal fatty acid beta-oxidation.</text>
</comment>
<dbReference type="SUPFAM" id="SSF47203">
    <property type="entry name" value="Acyl-CoA dehydrogenase C-terminal domain-like"/>
    <property type="match status" value="2"/>
</dbReference>
<keyword evidence="7" id="KW-0276">Fatty acid metabolism</keyword>
<dbReference type="FunFam" id="1.20.140.10:FF:000010">
    <property type="entry name" value="Acyl-coenzyme A oxidase"/>
    <property type="match status" value="1"/>
</dbReference>
<dbReference type="InterPro" id="IPR009100">
    <property type="entry name" value="AcylCoA_DH/oxidase_NM_dom_sf"/>
</dbReference>
<feature type="domain" description="Acyl-CoA oxidase/dehydrogenase middle" evidence="21">
    <location>
        <begin position="136"/>
        <end position="247"/>
    </location>
</feature>
<comment type="catalytic activity">
    <reaction evidence="11">
        <text>a 2,3-saturated acyl-CoA + O2 = a (2E)-enoyl-CoA + H2O2</text>
        <dbReference type="Rhea" id="RHEA:38959"/>
        <dbReference type="ChEBI" id="CHEBI:15379"/>
        <dbReference type="ChEBI" id="CHEBI:16240"/>
        <dbReference type="ChEBI" id="CHEBI:58856"/>
        <dbReference type="ChEBI" id="CHEBI:65111"/>
        <dbReference type="EC" id="1.3.3.6"/>
    </reaction>
    <physiologicalReaction direction="left-to-right" evidence="11">
        <dbReference type="Rhea" id="RHEA:38960"/>
    </physiologicalReaction>
</comment>
<protein>
    <recommendedName>
        <fullName evidence="17">Acyl-coenzyme A oxidase</fullName>
    </recommendedName>
</protein>
<evidence type="ECO:0000256" key="7">
    <source>
        <dbReference type="ARBA" id="ARBA00022832"/>
    </source>
</evidence>
<evidence type="ECO:0000256" key="12">
    <source>
        <dbReference type="ARBA" id="ARBA00036704"/>
    </source>
</evidence>
<dbReference type="GO" id="GO:0033540">
    <property type="term" value="P:fatty acid beta-oxidation using acyl-CoA oxidase"/>
    <property type="evidence" value="ECO:0007669"/>
    <property type="project" value="InterPro"/>
</dbReference>
<comment type="catalytic activity">
    <reaction evidence="15">
        <text>(2S)-pristanoyl-CoA + O2 = (2E)-pristenoyl-CoA + H2O2</text>
        <dbReference type="Rhea" id="RHEA:40459"/>
        <dbReference type="ChEBI" id="CHEBI:15379"/>
        <dbReference type="ChEBI" id="CHEBI:16240"/>
        <dbReference type="ChEBI" id="CHEBI:77099"/>
        <dbReference type="ChEBI" id="CHEBI:77293"/>
    </reaction>
    <physiologicalReaction direction="left-to-right" evidence="15">
        <dbReference type="Rhea" id="RHEA:40460"/>
    </physiologicalReaction>
</comment>
<dbReference type="PANTHER" id="PTHR10909:SF390">
    <property type="entry name" value="PEROXISOMAL ACYL-COENZYME A OXIDASE 3"/>
    <property type="match status" value="1"/>
</dbReference>
<proteinExistence type="inferred from homology"/>
<name>A0A9Q0DC19_9TELE</name>
<dbReference type="FunFam" id="1.20.140.10:FF:000007">
    <property type="entry name" value="Acyl-coenzyme A oxidase"/>
    <property type="match status" value="1"/>
</dbReference>
<dbReference type="GO" id="GO:0005777">
    <property type="term" value="C:peroxisome"/>
    <property type="evidence" value="ECO:0007669"/>
    <property type="project" value="UniProtKB-SubCell"/>
</dbReference>
<comment type="caution">
    <text evidence="23">The sequence shown here is derived from an EMBL/GenBank/DDBJ whole genome shotgun (WGS) entry which is preliminary data.</text>
</comment>
<keyword evidence="24" id="KW-1185">Reference proteome</keyword>
<evidence type="ECO:0000256" key="8">
    <source>
        <dbReference type="ARBA" id="ARBA00023002"/>
    </source>
</evidence>
<comment type="catalytic activity">
    <reaction evidence="14">
        <text>tetracosanoyl-CoA + O2 = (2E)-tetracosenoyl-CoA + H2O2</text>
        <dbReference type="Rhea" id="RHEA:40319"/>
        <dbReference type="ChEBI" id="CHEBI:15379"/>
        <dbReference type="ChEBI" id="CHEBI:16240"/>
        <dbReference type="ChEBI" id="CHEBI:65052"/>
        <dbReference type="ChEBI" id="CHEBI:74693"/>
    </reaction>
    <physiologicalReaction direction="left-to-right" evidence="14">
        <dbReference type="Rhea" id="RHEA:40320"/>
    </physiologicalReaction>
</comment>
<evidence type="ECO:0000256" key="9">
    <source>
        <dbReference type="ARBA" id="ARBA00023098"/>
    </source>
</evidence>
<evidence type="ECO:0000256" key="1">
    <source>
        <dbReference type="ARBA" id="ARBA00001974"/>
    </source>
</evidence>
<dbReference type="GO" id="GO:0055088">
    <property type="term" value="P:lipid homeostasis"/>
    <property type="evidence" value="ECO:0007669"/>
    <property type="project" value="TreeGrafter"/>
</dbReference>
<dbReference type="Proteomes" id="UP001148018">
    <property type="component" value="Unassembled WGS sequence"/>
</dbReference>
<feature type="active site" description="Proton acceptor" evidence="18">
    <location>
        <position position="432"/>
    </location>
</feature>
<evidence type="ECO:0000256" key="18">
    <source>
        <dbReference type="PIRSR" id="PIRSR000168-1"/>
    </source>
</evidence>
<feature type="domain" description="Acyl-CoA oxidase C-terminal" evidence="20">
    <location>
        <begin position="491"/>
        <end position="669"/>
    </location>
</feature>
<dbReference type="OrthoDB" id="538336at2759"/>
<keyword evidence="5 17" id="KW-0285">Flavoprotein</keyword>
<dbReference type="InterPro" id="IPR012258">
    <property type="entry name" value="Acyl-CoA_oxidase"/>
</dbReference>
<keyword evidence="10" id="KW-0576">Peroxisome</keyword>
<evidence type="ECO:0000256" key="3">
    <source>
        <dbReference type="ARBA" id="ARBA00004846"/>
    </source>
</evidence>
<keyword evidence="6 17" id="KW-0274">FAD</keyword>
<dbReference type="GO" id="GO:0016402">
    <property type="term" value="F:pristanoyl-CoA oxidase activity"/>
    <property type="evidence" value="ECO:0007669"/>
    <property type="project" value="TreeGrafter"/>
</dbReference>
<dbReference type="GO" id="GO:0071949">
    <property type="term" value="F:FAD binding"/>
    <property type="evidence" value="ECO:0007669"/>
    <property type="project" value="InterPro"/>
</dbReference>
<dbReference type="InterPro" id="IPR006091">
    <property type="entry name" value="Acyl-CoA_Oxase/DH_mid-dom"/>
</dbReference>
<evidence type="ECO:0000256" key="19">
    <source>
        <dbReference type="PIRSR" id="PIRSR000168-2"/>
    </source>
</evidence>
<evidence type="ECO:0000256" key="16">
    <source>
        <dbReference type="ARBA" id="ARBA00059159"/>
    </source>
</evidence>
<dbReference type="InterPro" id="IPR055060">
    <property type="entry name" value="ACOX_C_alpha1"/>
</dbReference>
<dbReference type="CDD" id="cd01150">
    <property type="entry name" value="AXO"/>
    <property type="match status" value="1"/>
</dbReference>